<accession>A0A4R6XBE6</accession>
<dbReference type="Pfam" id="PF13116">
    <property type="entry name" value="YhdP"/>
    <property type="match status" value="1"/>
</dbReference>
<dbReference type="InterPro" id="IPR025263">
    <property type="entry name" value="YhdP_central"/>
</dbReference>
<gene>
    <name evidence="2" type="ORF">C8D85_0773</name>
</gene>
<dbReference type="OrthoDB" id="9762238at2"/>
<name>A0A4R6XBE6_9GAMM</name>
<evidence type="ECO:0000313" key="3">
    <source>
        <dbReference type="Proteomes" id="UP000295729"/>
    </source>
</evidence>
<dbReference type="AlphaFoldDB" id="A0A4R6XBE6"/>
<organism evidence="2 3">
    <name type="scientific">Marinomonas communis</name>
    <dbReference type="NCBI Taxonomy" id="28254"/>
    <lineage>
        <taxon>Bacteria</taxon>
        <taxon>Pseudomonadati</taxon>
        <taxon>Pseudomonadota</taxon>
        <taxon>Gammaproteobacteria</taxon>
        <taxon>Oceanospirillales</taxon>
        <taxon>Oceanospirillaceae</taxon>
        <taxon>Marinomonas</taxon>
    </lineage>
</organism>
<sequence>MRAMRAATRFLFWAVVIASVLLASTVLLAKLALPLINVYQPQIERNLTQLTGMDVHVGDLIGELKGVNVEFRATDLSLDTPKQLEAIKLEYLSLELDIPKTLFTLSPQFQNVVLSGVDVLLQEDELGNITLKGQEASPSASSSADTAVSRVLNYAAEQQQVSLLDVSLTLNSPRFDELSVVMPATMLRKRFAKTLLRTDVFINDIEQPIQVRAQMSRDLTNFLEQQVQGYISVPDITLPTNWLAVEALEPLQSVSMAGEYWLMYQPNKGVTVQAKDSRAKLAFQNNESVFLKADWRLKYNDEAVAITVADLALNDSGRLYEGIDIKAEWESDGNRTFVVFNKMDAEIASKAALRFVPSEWRLHSILSGLEPRGEAKNASLRIWQGSEGVRFQYLSNLVDAQVNGHNGIPAADHIYGVFSLTDTQGSIEFKGRNHSLAFPTVYDSAWQVQHSSGEVAWQRLDHSFVVTGDNLKLSYQGATVQGRFRLEQPLEGGVGDDELMLDINAQHISKSNGLLFVPPKVLSNELDNWLEQALGQGEASNVDLLLRTGLVAGQGAPHLRLSIDTVLEKLTFDPNWPSANSVVGNVLVTENDVNVLVNQANFAGLPVTNLQVNVPFSGDDANQVMVRGQIQDNASKILQALEKTPLKSSVLTPFEGWRVTGDVVGSFDLKVPLSKELNPFVDLNLKFQQNNVMLAQADLPLDVESGRLHYQSSKGLYDTEFDVETLGGKSHLMLASQFAEDGSLIVSGALSGDIDAHEVALWRNAPKPFLSRLEGKTNYSGELEIGRSKPSQVDIYLKTDLSGVKLALPAPAAKASSRSVPTDVHITALNDEVLVDVSSQDWLYGAILANSNGLQGGHVSLAKPLPKDQKIEKGLSVYGQFDEFDWLTWQPIIEDFKSNLAESSSNDHQASQVPTNLPEWLRSAELLVDVLPINEKNQLNNVKLSYTRAKDGHPFSVASDEFNAVLNQTEAGPELHVHYLNWLTADKENKEADKESSLQPNIFPSISLKVDQLYIDNRPYGDWSAKVENLGNSLRIKDITTQLPKGQFVGQIFWQGGTKQNVELTIKAEGENARELTKKFSPTPFLSSNRYQTAVLLSWEDSLLSFDRPTLSGKINFNVQKGNFNQVDQLPPFLRLLGIFNVDALAKRLTFDFSDLYEPGMPFDRFSGNLAIAKGQLNTVEPVRVVSPTAEISLQGTANLVDETLNERLTATLPISSTLPVAGLLLATPQIAGLLYITDKLIGDQLSKVTSIQYQIEGPFSDPKVTPVKYSPIR</sequence>
<proteinExistence type="predicted"/>
<evidence type="ECO:0000313" key="2">
    <source>
        <dbReference type="EMBL" id="TDR15409.1"/>
    </source>
</evidence>
<keyword evidence="3" id="KW-1185">Reference proteome</keyword>
<dbReference type="EMBL" id="SNZA01000001">
    <property type="protein sequence ID" value="TDR15409.1"/>
    <property type="molecule type" value="Genomic_DNA"/>
</dbReference>
<reference evidence="2 3" key="1">
    <citation type="submission" date="2019-03" db="EMBL/GenBank/DDBJ databases">
        <title>Genomic Encyclopedia of Type Strains, Phase IV (KMG-IV): sequencing the most valuable type-strain genomes for metagenomic binning, comparative biology and taxonomic classification.</title>
        <authorList>
            <person name="Goeker M."/>
        </authorList>
    </citation>
    <scope>NUCLEOTIDE SEQUENCE [LARGE SCALE GENOMIC DNA]</scope>
    <source>
        <strain evidence="2 3">DSM 5604</strain>
    </source>
</reference>
<comment type="caution">
    <text evidence="2">The sequence shown here is derived from an EMBL/GenBank/DDBJ whole genome shotgun (WGS) entry which is preliminary data.</text>
</comment>
<dbReference type="PANTHER" id="PTHR38690:SF1">
    <property type="entry name" value="PROTEASE"/>
    <property type="match status" value="1"/>
</dbReference>
<dbReference type="Proteomes" id="UP000295729">
    <property type="component" value="Unassembled WGS sequence"/>
</dbReference>
<dbReference type="PANTHER" id="PTHR38690">
    <property type="entry name" value="PROTEASE-RELATED"/>
    <property type="match status" value="1"/>
</dbReference>
<evidence type="ECO:0000259" key="1">
    <source>
        <dbReference type="Pfam" id="PF13116"/>
    </source>
</evidence>
<dbReference type="RefSeq" id="WP_133560025.1">
    <property type="nucleotide sequence ID" value="NZ_SNZA01000001.1"/>
</dbReference>
<feature type="domain" description="YhdP central" evidence="1">
    <location>
        <begin position="1"/>
        <end position="1265"/>
    </location>
</feature>
<dbReference type="InterPro" id="IPR011836">
    <property type="entry name" value="YhdP"/>
</dbReference>
<protein>
    <submittedName>
        <fullName evidence="2">Uncharacterized protein (TIGR02099 family)</fullName>
    </submittedName>
</protein>